<feature type="domain" description="DUF6801" evidence="2">
    <location>
        <begin position="44"/>
        <end position="199"/>
    </location>
</feature>
<comment type="caution">
    <text evidence="3">The sequence shown here is derived from an EMBL/GenBank/DDBJ whole genome shotgun (WGS) entry which is preliminary data.</text>
</comment>
<evidence type="ECO:0000256" key="1">
    <source>
        <dbReference type="SAM" id="MobiDB-lite"/>
    </source>
</evidence>
<evidence type="ECO:0000313" key="3">
    <source>
        <dbReference type="EMBL" id="MCK8680628.1"/>
    </source>
</evidence>
<reference evidence="3 4" key="1">
    <citation type="submission" date="2022-04" db="EMBL/GenBank/DDBJ databases">
        <title>Streptomyces sp. nov. LCR6-01 isolated from Lichen of Dirinaria sp.</title>
        <authorList>
            <person name="Kanchanasin P."/>
            <person name="Tanasupawat S."/>
            <person name="Phongsopitanun W."/>
        </authorList>
    </citation>
    <scope>NUCLEOTIDE SEQUENCE [LARGE SCALE GENOMIC DNA]</scope>
    <source>
        <strain evidence="3 4">LCR6-01</strain>
    </source>
</reference>
<accession>A0ABT0IH23</accession>
<sequence length="386" mass="39129">MPMRKTAAGREAMSGLAAAGALAGLITFVAPAPAGAVPVQLKQTYSCVFPLLEADPVTVEISTDMPAENPVGTSTGALRIHSVSTVSGRAAEGLATVGGVTVEGTASAAVTVRTPDGPLSLTVDNTLRKTRIPDTPAPFTVEADGQAPPLSFGSPGSVAFEVTGLQLRLTPRDAQGNKTAIDTFESVCTLDPPGQNTTLHTIKVVPATPPTSPTSPTPGPTTRAYTAAGSTGIKATGGSAPVQGSYTATYTPQSGKEGSTRGELHLTSTGGPLPLFGFLPATASYRFTPQGQSSGTYSDTRGETLRQPTVLTVPQVTLFGLPVGGGDGCRTTAPVELSLAATAAEPRLFKGSYTLPPLTGCGFFNDAINAAVGGPDNTMELTMKQG</sequence>
<feature type="compositionally biased region" description="Polar residues" evidence="1">
    <location>
        <begin position="242"/>
        <end position="257"/>
    </location>
</feature>
<evidence type="ECO:0000259" key="2">
    <source>
        <dbReference type="Pfam" id="PF20611"/>
    </source>
</evidence>
<dbReference type="Pfam" id="PF20611">
    <property type="entry name" value="DUF6801"/>
    <property type="match status" value="1"/>
</dbReference>
<keyword evidence="4" id="KW-1185">Reference proteome</keyword>
<dbReference type="EMBL" id="JALPTH010000029">
    <property type="protein sequence ID" value="MCK8680628.1"/>
    <property type="molecule type" value="Genomic_DNA"/>
</dbReference>
<gene>
    <name evidence="3" type="ORF">M1O15_25180</name>
</gene>
<dbReference type="RefSeq" id="WP_248636444.1">
    <property type="nucleotide sequence ID" value="NZ_JALPTH010000029.1"/>
</dbReference>
<proteinExistence type="predicted"/>
<protein>
    <recommendedName>
        <fullName evidence="2">DUF6801 domain-containing protein</fullName>
    </recommendedName>
</protein>
<name>A0ABT0IH23_9ACTN</name>
<evidence type="ECO:0000313" key="4">
    <source>
        <dbReference type="Proteomes" id="UP001522868"/>
    </source>
</evidence>
<dbReference type="InterPro" id="IPR046542">
    <property type="entry name" value="DUF6801"/>
</dbReference>
<organism evidence="3 4">
    <name type="scientific">Streptomyces lichenis</name>
    <dbReference type="NCBI Taxonomy" id="2306967"/>
    <lineage>
        <taxon>Bacteria</taxon>
        <taxon>Bacillati</taxon>
        <taxon>Actinomycetota</taxon>
        <taxon>Actinomycetes</taxon>
        <taxon>Kitasatosporales</taxon>
        <taxon>Streptomycetaceae</taxon>
        <taxon>Streptomyces</taxon>
    </lineage>
</organism>
<dbReference type="Proteomes" id="UP001522868">
    <property type="component" value="Unassembled WGS sequence"/>
</dbReference>
<feature type="region of interest" description="Disordered" evidence="1">
    <location>
        <begin position="235"/>
        <end position="264"/>
    </location>
</feature>